<protein>
    <recommendedName>
        <fullName evidence="2">PARP catalytic domain-containing protein</fullName>
    </recommendedName>
</protein>
<sequence>MGDYKYPGWRTYIIYHGTTMKNALRIQREGFRCSYDGMLGPGVYRSRDKEKASHYPKYVNGQHLAIIIVRVRVAKVKRIDYQGHPLQKTLYQHGYDTAWVPAN</sequence>
<dbReference type="SUPFAM" id="SSF56399">
    <property type="entry name" value="ADP-ribosylation"/>
    <property type="match status" value="1"/>
</dbReference>
<evidence type="ECO:0000256" key="1">
    <source>
        <dbReference type="ARBA" id="ARBA00024347"/>
    </source>
</evidence>
<dbReference type="GO" id="GO:0003950">
    <property type="term" value="F:NAD+ poly-ADP-ribosyltransferase activity"/>
    <property type="evidence" value="ECO:0007669"/>
    <property type="project" value="InterPro"/>
</dbReference>
<dbReference type="GO" id="GO:0005737">
    <property type="term" value="C:cytoplasm"/>
    <property type="evidence" value="ECO:0007669"/>
    <property type="project" value="TreeGrafter"/>
</dbReference>
<organism evidence="3 4">
    <name type="scientific">Cyprinus carpio carpio</name>
    <dbReference type="NCBI Taxonomy" id="630221"/>
    <lineage>
        <taxon>Eukaryota</taxon>
        <taxon>Metazoa</taxon>
        <taxon>Chordata</taxon>
        <taxon>Craniata</taxon>
        <taxon>Vertebrata</taxon>
        <taxon>Euteleostomi</taxon>
        <taxon>Actinopterygii</taxon>
        <taxon>Neopterygii</taxon>
        <taxon>Teleostei</taxon>
        <taxon>Ostariophysi</taxon>
        <taxon>Cypriniformes</taxon>
        <taxon>Cyprinidae</taxon>
        <taxon>Cyprininae</taxon>
        <taxon>Cyprinus</taxon>
    </lineage>
</organism>
<dbReference type="PANTHER" id="PTHR36542:SF2">
    <property type="entry name" value="GIG2-LIKE PROTEIN DRED-RELATED"/>
    <property type="match status" value="1"/>
</dbReference>
<reference evidence="3" key="1">
    <citation type="submission" date="2025-08" db="UniProtKB">
        <authorList>
            <consortium name="Ensembl"/>
        </authorList>
    </citation>
    <scope>IDENTIFICATION</scope>
</reference>
<proteinExistence type="inferred from homology"/>
<keyword evidence="4" id="KW-1185">Reference proteome</keyword>
<evidence type="ECO:0000259" key="2">
    <source>
        <dbReference type="Pfam" id="PF00644"/>
    </source>
</evidence>
<dbReference type="AlphaFoldDB" id="A0A8C1EVP1"/>
<name>A0A8C1EVP1_CYPCA</name>
<dbReference type="PANTHER" id="PTHR36542">
    <property type="entry name" value="GIG2-LIKE PROTEIN DRED-RELATED"/>
    <property type="match status" value="1"/>
</dbReference>
<dbReference type="OMA" id="KASHYPK"/>
<dbReference type="Proteomes" id="UP001108240">
    <property type="component" value="Unplaced"/>
</dbReference>
<dbReference type="InterPro" id="IPR012317">
    <property type="entry name" value="Poly(ADP-ribose)pol_cat_dom"/>
</dbReference>
<feature type="domain" description="PARP catalytic" evidence="2">
    <location>
        <begin position="13"/>
        <end position="84"/>
    </location>
</feature>
<dbReference type="Pfam" id="PF00644">
    <property type="entry name" value="PARP"/>
    <property type="match status" value="1"/>
</dbReference>
<evidence type="ECO:0000313" key="3">
    <source>
        <dbReference type="Ensembl" id="ENSCCRP00000079299.2"/>
    </source>
</evidence>
<evidence type="ECO:0000313" key="4">
    <source>
        <dbReference type="Proteomes" id="UP001108240"/>
    </source>
</evidence>
<dbReference type="GeneTree" id="ENSGT01120000273609"/>
<dbReference type="Ensembl" id="ENSCCRT00000086044.2">
    <property type="protein sequence ID" value="ENSCCRP00000079299.2"/>
    <property type="gene ID" value="ENSCCRG00000042992.2"/>
</dbReference>
<reference evidence="3" key="2">
    <citation type="submission" date="2025-09" db="UniProtKB">
        <authorList>
            <consortium name="Ensembl"/>
        </authorList>
    </citation>
    <scope>IDENTIFICATION</scope>
</reference>
<comment type="similarity">
    <text evidence="1">Belongs to the ARTD/PARP family.</text>
</comment>
<accession>A0A8C1EVP1</accession>
<dbReference type="Gene3D" id="3.90.175.10">
    <property type="entry name" value="Diphtheria Toxin, domain 1"/>
    <property type="match status" value="1"/>
</dbReference>